<evidence type="ECO:0000256" key="6">
    <source>
        <dbReference type="ARBA" id="ARBA00022630"/>
    </source>
</evidence>
<dbReference type="Gene3D" id="3.30.390.30">
    <property type="match status" value="1"/>
</dbReference>
<dbReference type="FunFam" id="3.30.390.30:FF:000001">
    <property type="entry name" value="Dihydrolipoyl dehydrogenase"/>
    <property type="match status" value="1"/>
</dbReference>
<dbReference type="PANTHER" id="PTHR22912">
    <property type="entry name" value="DISULFIDE OXIDOREDUCTASE"/>
    <property type="match status" value="1"/>
</dbReference>
<evidence type="ECO:0000256" key="13">
    <source>
        <dbReference type="PIRSR" id="PIRSR000350-2"/>
    </source>
</evidence>
<dbReference type="Gene3D" id="3.50.50.60">
    <property type="entry name" value="FAD/NAD(P)-binding domain"/>
    <property type="match status" value="2"/>
</dbReference>
<gene>
    <name evidence="19" type="primary">lpdA</name>
    <name evidence="19" type="ORF">DEM34_13170</name>
</gene>
<comment type="caution">
    <text evidence="19">The sequence shown here is derived from an EMBL/GenBank/DDBJ whole genome shotgun (WGS) entry which is preliminary data.</text>
</comment>
<dbReference type="GO" id="GO:0005737">
    <property type="term" value="C:cytoplasm"/>
    <property type="evidence" value="ECO:0007669"/>
    <property type="project" value="UniProtKB-SubCell"/>
</dbReference>
<dbReference type="EMBL" id="QFFI01000021">
    <property type="protein sequence ID" value="PWG62251.1"/>
    <property type="molecule type" value="Genomic_DNA"/>
</dbReference>
<feature type="binding site" evidence="14">
    <location>
        <begin position="188"/>
        <end position="195"/>
    </location>
    <ligand>
        <name>NAD(+)</name>
        <dbReference type="ChEBI" id="CHEBI:57540"/>
    </ligand>
</feature>
<evidence type="ECO:0000256" key="15">
    <source>
        <dbReference type="PIRSR" id="PIRSR000350-4"/>
    </source>
</evidence>
<evidence type="ECO:0000256" key="1">
    <source>
        <dbReference type="ARBA" id="ARBA00004496"/>
    </source>
</evidence>
<dbReference type="PANTHER" id="PTHR22912:SF224">
    <property type="entry name" value="DIHYDROLIPOYL DEHYDROGENASE"/>
    <property type="match status" value="1"/>
</dbReference>
<feature type="binding site" evidence="14">
    <location>
        <position position="58"/>
    </location>
    <ligand>
        <name>FAD</name>
        <dbReference type="ChEBI" id="CHEBI:57692"/>
    </ligand>
</feature>
<comment type="similarity">
    <text evidence="2 16">Belongs to the class-I pyridine nucleotide-disulfide oxidoreductase family.</text>
</comment>
<dbReference type="SUPFAM" id="SSF55424">
    <property type="entry name" value="FAD/NAD-linked reductases, dimerisation (C-terminal) domain"/>
    <property type="match status" value="1"/>
</dbReference>
<keyword evidence="11 16" id="KW-0676">Redox-active center</keyword>
<evidence type="ECO:0000256" key="10">
    <source>
        <dbReference type="ARBA" id="ARBA00023157"/>
    </source>
</evidence>
<dbReference type="Pfam" id="PF07992">
    <property type="entry name" value="Pyr_redox_2"/>
    <property type="match status" value="1"/>
</dbReference>
<keyword evidence="20" id="KW-1185">Reference proteome</keyword>
<dbReference type="InterPro" id="IPR050151">
    <property type="entry name" value="Class-I_Pyr_Nuc-Dis_Oxidored"/>
</dbReference>
<dbReference type="EC" id="1.8.1.4" evidence="3 16"/>
<dbReference type="SUPFAM" id="SSF51905">
    <property type="entry name" value="FAD/NAD(P)-binding domain"/>
    <property type="match status" value="1"/>
</dbReference>
<keyword evidence="9 14" id="KW-0520">NAD</keyword>
<dbReference type="InterPro" id="IPR036188">
    <property type="entry name" value="FAD/NAD-bd_sf"/>
</dbReference>
<dbReference type="InterPro" id="IPR001100">
    <property type="entry name" value="Pyr_nuc-diS_OxRdtase"/>
</dbReference>
<evidence type="ECO:0000256" key="12">
    <source>
        <dbReference type="ARBA" id="ARBA00049187"/>
    </source>
</evidence>
<feature type="binding site" evidence="14">
    <location>
        <position position="318"/>
    </location>
    <ligand>
        <name>FAD</name>
        <dbReference type="ChEBI" id="CHEBI:57692"/>
    </ligand>
</feature>
<dbReference type="NCBIfam" id="TIGR01350">
    <property type="entry name" value="lipoamide_DH"/>
    <property type="match status" value="1"/>
</dbReference>
<evidence type="ECO:0000313" key="20">
    <source>
        <dbReference type="Proteomes" id="UP000245474"/>
    </source>
</evidence>
<feature type="binding site" evidence="14">
    <location>
        <position position="277"/>
    </location>
    <ligand>
        <name>NAD(+)</name>
        <dbReference type="ChEBI" id="CHEBI:57540"/>
    </ligand>
</feature>
<feature type="binding site" evidence="14">
    <location>
        <begin position="151"/>
        <end position="153"/>
    </location>
    <ligand>
        <name>FAD</name>
        <dbReference type="ChEBI" id="CHEBI:57692"/>
    </ligand>
</feature>
<keyword evidence="6 16" id="KW-0285">Flavoprotein</keyword>
<evidence type="ECO:0000256" key="5">
    <source>
        <dbReference type="ARBA" id="ARBA00022490"/>
    </source>
</evidence>
<dbReference type="InterPro" id="IPR012999">
    <property type="entry name" value="Pyr_OxRdtase_I_AS"/>
</dbReference>
<dbReference type="RefSeq" id="WP_109679285.1">
    <property type="nucleotide sequence ID" value="NZ_CP086615.1"/>
</dbReference>
<keyword evidence="10" id="KW-1015">Disulfide bond</keyword>
<evidence type="ECO:0000313" key="19">
    <source>
        <dbReference type="EMBL" id="PWG62251.1"/>
    </source>
</evidence>
<feature type="domain" description="Pyridine nucleotide-disulphide oxidoreductase dimerisation" evidence="17">
    <location>
        <begin position="352"/>
        <end position="461"/>
    </location>
</feature>
<dbReference type="PRINTS" id="PR00368">
    <property type="entry name" value="FADPNR"/>
</dbReference>
<evidence type="ECO:0000259" key="18">
    <source>
        <dbReference type="Pfam" id="PF07992"/>
    </source>
</evidence>
<dbReference type="PIRSF" id="PIRSF000350">
    <property type="entry name" value="Mercury_reductase_MerA"/>
    <property type="match status" value="1"/>
</dbReference>
<keyword evidence="7 14" id="KW-0274">FAD</keyword>
<dbReference type="GO" id="GO:0004148">
    <property type="term" value="F:dihydrolipoyl dehydrogenase (NADH) activity"/>
    <property type="evidence" value="ECO:0007669"/>
    <property type="project" value="UniProtKB-EC"/>
</dbReference>
<feature type="domain" description="FAD/NAD(P)-binding" evidence="18">
    <location>
        <begin position="5"/>
        <end position="333"/>
    </location>
</feature>
<feature type="binding site" evidence="14">
    <location>
        <position position="211"/>
    </location>
    <ligand>
        <name>NAD(+)</name>
        <dbReference type="ChEBI" id="CHEBI:57540"/>
    </ligand>
</feature>
<evidence type="ECO:0000256" key="9">
    <source>
        <dbReference type="ARBA" id="ARBA00023027"/>
    </source>
</evidence>
<accession>A0A2U2MZ29</accession>
<evidence type="ECO:0000259" key="17">
    <source>
        <dbReference type="Pfam" id="PF02852"/>
    </source>
</evidence>
<dbReference type="PRINTS" id="PR00411">
    <property type="entry name" value="PNDRDTASEI"/>
</dbReference>
<proteinExistence type="inferred from homology"/>
<organism evidence="19 20">
    <name type="scientific">Sediminicurvatus halobius</name>
    <dbReference type="NCBI Taxonomy" id="2182432"/>
    <lineage>
        <taxon>Bacteria</taxon>
        <taxon>Pseudomonadati</taxon>
        <taxon>Pseudomonadota</taxon>
        <taxon>Gammaproteobacteria</taxon>
        <taxon>Chromatiales</taxon>
        <taxon>Ectothiorhodospiraceae</taxon>
        <taxon>Sediminicurvatus</taxon>
    </lineage>
</organism>
<dbReference type="InterPro" id="IPR016156">
    <property type="entry name" value="FAD/NAD-linked_Rdtase_dimer_sf"/>
</dbReference>
<dbReference type="InterPro" id="IPR006258">
    <property type="entry name" value="Lipoamide_DH"/>
</dbReference>
<feature type="binding site" evidence="14">
    <location>
        <begin position="324"/>
        <end position="327"/>
    </location>
    <ligand>
        <name>FAD</name>
        <dbReference type="ChEBI" id="CHEBI:57692"/>
    </ligand>
</feature>
<evidence type="ECO:0000256" key="14">
    <source>
        <dbReference type="PIRSR" id="PIRSR000350-3"/>
    </source>
</evidence>
<comment type="cofactor">
    <cofactor evidence="14 16">
        <name>FAD</name>
        <dbReference type="ChEBI" id="CHEBI:57692"/>
    </cofactor>
    <text evidence="14 16">Binds 1 FAD per subunit.</text>
</comment>
<feature type="active site" description="Proton acceptor" evidence="13">
    <location>
        <position position="450"/>
    </location>
</feature>
<reference evidence="19 20" key="1">
    <citation type="submission" date="2018-05" db="EMBL/GenBank/DDBJ databases">
        <title>Spiribacter halobius sp. nov., a moderately halophilic bacterium isolated from marine solar saltern.</title>
        <authorList>
            <person name="Zheng W.-S."/>
            <person name="Lu D.-C."/>
            <person name="Du Z.-J."/>
        </authorList>
    </citation>
    <scope>NUCLEOTIDE SEQUENCE [LARGE SCALE GENOMIC DNA]</scope>
    <source>
        <strain evidence="19 20">E85</strain>
    </source>
</reference>
<dbReference type="Pfam" id="PF02852">
    <property type="entry name" value="Pyr_redox_dim"/>
    <property type="match status" value="1"/>
</dbReference>
<keyword evidence="14" id="KW-0547">Nucleotide-binding</keyword>
<keyword evidence="5" id="KW-0963">Cytoplasm</keyword>
<comment type="miscellaneous">
    <text evidence="16">The active site is a redox-active disulfide bond.</text>
</comment>
<evidence type="ECO:0000256" key="16">
    <source>
        <dbReference type="RuleBase" id="RU003692"/>
    </source>
</evidence>
<dbReference type="GO" id="GO:0050660">
    <property type="term" value="F:flavin adenine dinucleotide binding"/>
    <property type="evidence" value="ECO:0007669"/>
    <property type="project" value="InterPro"/>
</dbReference>
<evidence type="ECO:0000256" key="2">
    <source>
        <dbReference type="ARBA" id="ARBA00007532"/>
    </source>
</evidence>
<evidence type="ECO:0000256" key="3">
    <source>
        <dbReference type="ARBA" id="ARBA00012608"/>
    </source>
</evidence>
<comment type="subcellular location">
    <subcellularLocation>
        <location evidence="1">Cytoplasm</location>
    </subcellularLocation>
</comment>
<evidence type="ECO:0000256" key="4">
    <source>
        <dbReference type="ARBA" id="ARBA00016961"/>
    </source>
</evidence>
<sequence>MADSYDVIVIGAGPAGYVGAIRCAQLGMSVAVIDEFVRKDGEPSLGGTCLNVGCIPSKALLDSSEQYHRVHSELAGHGIKVQGTSLDVPQMIKRKDKVVADLTGGIKQLFKADKIDWLQGHGKLLAERQVEFTPHKGNTRTLKAENVLLATGSRPIDIGAAPTDGERIVNSDGALEFTEVPKRLGVIGAGVIGLEMGSVWSRLGSKVVLLEAQDTFLAPVDEQVAREAKKLFEKQGLEIRLGCRVTETRKGKTVSVHYEDADGKQTIQVDKLIVSVGRRPHTDGLASEDVGLLTDERGFVHVNDHCETNIPGVFAVGDVVRGPMLAHKGSEEGVMVAERIAGKPGHVNYETIPWVIYTDPEIAWVGRTEGQLKAAGTPYRTGTFGFAATGRARAMDRASGIVKILAHGETDRILGVHMVGPQASELIAEAVLAMEYEASSEDLARTIHAHPTLSEAVHEAALAVDRRAIHKAN</sequence>
<evidence type="ECO:0000256" key="7">
    <source>
        <dbReference type="ARBA" id="ARBA00022827"/>
    </source>
</evidence>
<dbReference type="Proteomes" id="UP000245474">
    <property type="component" value="Unassembled WGS sequence"/>
</dbReference>
<comment type="catalytic activity">
    <reaction evidence="12 16">
        <text>N(6)-[(R)-dihydrolipoyl]-L-lysyl-[protein] + NAD(+) = N(6)-[(R)-lipoyl]-L-lysyl-[protein] + NADH + H(+)</text>
        <dbReference type="Rhea" id="RHEA:15045"/>
        <dbReference type="Rhea" id="RHEA-COMP:10474"/>
        <dbReference type="Rhea" id="RHEA-COMP:10475"/>
        <dbReference type="ChEBI" id="CHEBI:15378"/>
        <dbReference type="ChEBI" id="CHEBI:57540"/>
        <dbReference type="ChEBI" id="CHEBI:57945"/>
        <dbReference type="ChEBI" id="CHEBI:83099"/>
        <dbReference type="ChEBI" id="CHEBI:83100"/>
        <dbReference type="EC" id="1.8.1.4"/>
    </reaction>
</comment>
<dbReference type="AlphaFoldDB" id="A0A2U2MZ29"/>
<feature type="disulfide bond" description="Redox-active" evidence="15">
    <location>
        <begin position="49"/>
        <end position="54"/>
    </location>
</feature>
<keyword evidence="8 16" id="KW-0560">Oxidoreductase</keyword>
<dbReference type="PROSITE" id="PS00076">
    <property type="entry name" value="PYRIDINE_REDOX_1"/>
    <property type="match status" value="1"/>
</dbReference>
<evidence type="ECO:0000256" key="11">
    <source>
        <dbReference type="ARBA" id="ARBA00023284"/>
    </source>
</evidence>
<dbReference type="GO" id="GO:0006103">
    <property type="term" value="P:2-oxoglutarate metabolic process"/>
    <property type="evidence" value="ECO:0007669"/>
    <property type="project" value="TreeGrafter"/>
</dbReference>
<evidence type="ECO:0000256" key="8">
    <source>
        <dbReference type="ARBA" id="ARBA00023002"/>
    </source>
</evidence>
<name>A0A2U2MZ29_9GAMM</name>
<protein>
    <recommendedName>
        <fullName evidence="4 16">Dihydrolipoyl dehydrogenase</fullName>
        <ecNumber evidence="3 16">1.8.1.4</ecNumber>
    </recommendedName>
</protein>
<feature type="binding site" evidence="14">
    <location>
        <position position="122"/>
    </location>
    <ligand>
        <name>FAD</name>
        <dbReference type="ChEBI" id="CHEBI:57692"/>
    </ligand>
</feature>
<dbReference type="InterPro" id="IPR023753">
    <property type="entry name" value="FAD/NAD-binding_dom"/>
</dbReference>
<dbReference type="InterPro" id="IPR004099">
    <property type="entry name" value="Pyr_nucl-diS_OxRdtase_dimer"/>
</dbReference>
<dbReference type="OrthoDB" id="9800167at2"/>